<dbReference type="EMBL" id="JADIMU010000004">
    <property type="protein sequence ID" value="MBO8442214.1"/>
    <property type="molecule type" value="Genomic_DNA"/>
</dbReference>
<proteinExistence type="predicted"/>
<dbReference type="Gene3D" id="3.40.50.300">
    <property type="entry name" value="P-loop containing nucleotide triphosphate hydrolases"/>
    <property type="match status" value="1"/>
</dbReference>
<sequence length="398" mass="44522">MPDFKSRHMIEALRSGVPSRDVGAYFSSSRGELLDSIADDIAAVAESGHSNGRIILGNYGEGKTHLLNTVASMAMAQGMAVSMLPLSKEAPANNLQTLYQKLIGNTFLPGQVQPGFLYKAENFQLNSEKTKSALLYAATELDSDRLYYVFRDFLASRDSEEHSAFEADLRGRLTTVGMIRQCYARFFGEKPEFKTKFERSKHFFDYFGFMSHLLKIIGCKGWVILFDEAELIGRLGRKSRKKAYLNMSRFLTPPHCLDSVYTVYAFASSYPEEIINGKDEYGALELGEDSHADKDAAKSVLDRICNGDMLARLTRDELRSSIDEIARLHSKAFGTHEVDLDALFTVADNAGYLLRTKVRAAIEYLDQVMQYGVAGNVTSTTVEKEDLSEDDSLKDLFD</sequence>
<comment type="caution">
    <text evidence="1">The sequence shown here is derived from an EMBL/GenBank/DDBJ whole genome shotgun (WGS) entry which is preliminary data.</text>
</comment>
<reference evidence="1" key="2">
    <citation type="journal article" date="2021" name="PeerJ">
        <title>Extensive microbial diversity within the chicken gut microbiome revealed by metagenomics and culture.</title>
        <authorList>
            <person name="Gilroy R."/>
            <person name="Ravi A."/>
            <person name="Getino M."/>
            <person name="Pursley I."/>
            <person name="Horton D.L."/>
            <person name="Alikhan N.F."/>
            <person name="Baker D."/>
            <person name="Gharbi K."/>
            <person name="Hall N."/>
            <person name="Watson M."/>
            <person name="Adriaenssens E.M."/>
            <person name="Foster-Nyarko E."/>
            <person name="Jarju S."/>
            <person name="Secka A."/>
            <person name="Antonio M."/>
            <person name="Oren A."/>
            <person name="Chaudhuri R.R."/>
            <person name="La Ragione R."/>
            <person name="Hildebrand F."/>
            <person name="Pallen M.J."/>
        </authorList>
    </citation>
    <scope>NUCLEOTIDE SEQUENCE</scope>
    <source>
        <strain evidence="1">11167</strain>
    </source>
</reference>
<dbReference type="Proteomes" id="UP000823633">
    <property type="component" value="Unassembled WGS sequence"/>
</dbReference>
<organism evidence="1 2">
    <name type="scientific">Candidatus Aphodenecus pullistercoris</name>
    <dbReference type="NCBI Taxonomy" id="2840669"/>
    <lineage>
        <taxon>Bacteria</taxon>
        <taxon>Pseudomonadati</taxon>
        <taxon>Spirochaetota</taxon>
        <taxon>Spirochaetia</taxon>
        <taxon>Spirochaetales</taxon>
        <taxon>Candidatus Aphodenecus</taxon>
    </lineage>
</organism>
<dbReference type="Pfam" id="PF10923">
    <property type="entry name" value="BrxC_BrxD"/>
    <property type="match status" value="1"/>
</dbReference>
<gene>
    <name evidence="1" type="ORF">IAC42_00425</name>
</gene>
<dbReference type="InterPro" id="IPR027417">
    <property type="entry name" value="P-loop_NTPase"/>
</dbReference>
<accession>A0A9D9H8W5</accession>
<name>A0A9D9H8W5_9SPIR</name>
<evidence type="ECO:0000313" key="2">
    <source>
        <dbReference type="Proteomes" id="UP000823633"/>
    </source>
</evidence>
<evidence type="ECO:0000313" key="1">
    <source>
        <dbReference type="EMBL" id="MBO8442214.1"/>
    </source>
</evidence>
<reference evidence="1" key="1">
    <citation type="submission" date="2020-10" db="EMBL/GenBank/DDBJ databases">
        <authorList>
            <person name="Gilroy R."/>
        </authorList>
    </citation>
    <scope>NUCLEOTIDE SEQUENCE</scope>
    <source>
        <strain evidence="1">11167</strain>
    </source>
</reference>
<dbReference type="InterPro" id="IPR021228">
    <property type="entry name" value="BrxD"/>
</dbReference>
<protein>
    <submittedName>
        <fullName evidence="1">DUF2791 family P-loop domain-containing protein</fullName>
    </submittedName>
</protein>
<dbReference type="AlphaFoldDB" id="A0A9D9H8W5"/>